<keyword evidence="2" id="KW-0808">Transferase</keyword>
<dbReference type="GO" id="GO:0032259">
    <property type="term" value="P:methylation"/>
    <property type="evidence" value="ECO:0007669"/>
    <property type="project" value="UniProtKB-KW"/>
</dbReference>
<dbReference type="InterPro" id="IPR051422">
    <property type="entry name" value="AlkB_tRNA_MeTrf/Diox"/>
</dbReference>
<dbReference type="GO" id="GO:0008757">
    <property type="term" value="F:S-adenosylmethionine-dependent methyltransferase activity"/>
    <property type="evidence" value="ECO:0007669"/>
    <property type="project" value="InterPro"/>
</dbReference>
<keyword evidence="1 4" id="KW-0489">Methyltransferase</keyword>
<reference evidence="4 5" key="1">
    <citation type="submission" date="2020-04" db="EMBL/GenBank/DDBJ databases">
        <title>Advantages and limits of metagenomic assembly and binning of a giant virus.</title>
        <authorList>
            <person name="Schulz F."/>
            <person name="Andreani J."/>
            <person name="Francis R."/>
            <person name="Boudjemaa H."/>
            <person name="Bou Khalil J.Y."/>
            <person name="Lee J."/>
            <person name="La Scola B."/>
            <person name="Woyke T."/>
        </authorList>
    </citation>
    <scope>NUCLEOTIDE SEQUENCE [LARGE SCALE GENOMIC DNA]</scope>
    <source>
        <strain evidence="4 5">FV1/VV64</strain>
    </source>
</reference>
<evidence type="ECO:0000313" key="5">
    <source>
        <dbReference type="Proteomes" id="UP001162001"/>
    </source>
</evidence>
<dbReference type="InterPro" id="IPR029063">
    <property type="entry name" value="SAM-dependent_MTases_sf"/>
</dbReference>
<dbReference type="Pfam" id="PF08241">
    <property type="entry name" value="Methyltransf_11"/>
    <property type="match status" value="1"/>
</dbReference>
<sequence length="215" mass="25029">MDSNELESKYVHAVYNDIAQEFNNTRAYLWQGVKNYLHDKHPDELILDAGCGNGKNMLYRTDLRFIGCDTSESLLNICRDKGLDVVNANIKSLPFEDNLFDGVMCIAVLHHIADENDRLSALNELLRVVKVGCTVLFQVWAREQELNKKFKPLNDNNDFMVSWNPNIKDKKIQDRYYHLFSEIDIDTLVSKLKNIRIVSKSYECDNWCFILEKTK</sequence>
<organism evidence="4 5">
    <name type="scientific">Fadolivirus FV1/VV64</name>
    <dbReference type="NCBI Taxonomy" id="3070911"/>
    <lineage>
        <taxon>Viruses</taxon>
        <taxon>Varidnaviria</taxon>
        <taxon>Bamfordvirae</taxon>
        <taxon>Nucleocytoviricota</taxon>
        <taxon>Megaviricetes</taxon>
        <taxon>Imitervirales</taxon>
        <taxon>Mimiviridae</taxon>
        <taxon>Klosneuvirinae</taxon>
        <taxon>Fadolivirus</taxon>
        <taxon>Fadolivirus algeromassiliense</taxon>
    </lineage>
</organism>
<proteinExistence type="predicted"/>
<evidence type="ECO:0000313" key="4">
    <source>
        <dbReference type="EMBL" id="QKF94565.1"/>
    </source>
</evidence>
<dbReference type="PANTHER" id="PTHR13069:SF21">
    <property type="entry name" value="ALKYLATED DNA REPAIR PROTEIN ALKB HOMOLOG 8"/>
    <property type="match status" value="1"/>
</dbReference>
<accession>A0A7D3QUY1</accession>
<dbReference type="Gene3D" id="3.40.50.150">
    <property type="entry name" value="Vaccinia Virus protein VP39"/>
    <property type="match status" value="1"/>
</dbReference>
<dbReference type="SUPFAM" id="SSF53335">
    <property type="entry name" value="S-adenosyl-L-methionine-dependent methyltransferases"/>
    <property type="match status" value="1"/>
</dbReference>
<dbReference type="EMBL" id="MT418680">
    <property type="protein sequence ID" value="QKF94565.1"/>
    <property type="molecule type" value="Genomic_DNA"/>
</dbReference>
<dbReference type="InterPro" id="IPR013216">
    <property type="entry name" value="Methyltransf_11"/>
</dbReference>
<dbReference type="PANTHER" id="PTHR13069">
    <property type="entry name" value="ALKYLATED DNA REPAIR PROTEIN ALKB HOMOLOG 8"/>
    <property type="match status" value="1"/>
</dbReference>
<dbReference type="CDD" id="cd02440">
    <property type="entry name" value="AdoMet_MTases"/>
    <property type="match status" value="1"/>
</dbReference>
<evidence type="ECO:0000259" key="3">
    <source>
        <dbReference type="Pfam" id="PF08241"/>
    </source>
</evidence>
<dbReference type="GO" id="GO:0008175">
    <property type="term" value="F:tRNA methyltransferase activity"/>
    <property type="evidence" value="ECO:0007669"/>
    <property type="project" value="UniProtKB-ARBA"/>
</dbReference>
<feature type="domain" description="Methyltransferase type 11" evidence="3">
    <location>
        <begin position="47"/>
        <end position="136"/>
    </location>
</feature>
<dbReference type="GO" id="GO:0006400">
    <property type="term" value="P:tRNA modification"/>
    <property type="evidence" value="ECO:0007669"/>
    <property type="project" value="UniProtKB-ARBA"/>
</dbReference>
<keyword evidence="5" id="KW-1185">Reference proteome</keyword>
<name>A0A7D3QUY1_9VIRU</name>
<evidence type="ECO:0000256" key="2">
    <source>
        <dbReference type="ARBA" id="ARBA00022679"/>
    </source>
</evidence>
<gene>
    <name evidence="4" type="ORF">Fadolivirus_1_1107</name>
</gene>
<dbReference type="Proteomes" id="UP001162001">
    <property type="component" value="Segment"/>
</dbReference>
<protein>
    <submittedName>
        <fullName evidence="4">tRNA methyltransferase 9-like protein</fullName>
    </submittedName>
</protein>
<evidence type="ECO:0000256" key="1">
    <source>
        <dbReference type="ARBA" id="ARBA00022603"/>
    </source>
</evidence>